<name>A0A0S2KGM8_9GAMM</name>
<dbReference type="Pfam" id="PF00672">
    <property type="entry name" value="HAMP"/>
    <property type="match status" value="1"/>
</dbReference>
<dbReference type="Proteomes" id="UP000065641">
    <property type="component" value="Chromosome"/>
</dbReference>
<evidence type="ECO:0000256" key="8">
    <source>
        <dbReference type="ARBA" id="ARBA00023136"/>
    </source>
</evidence>
<feature type="domain" description="HAMP" evidence="11">
    <location>
        <begin position="211"/>
        <end position="263"/>
    </location>
</feature>
<dbReference type="CDD" id="cd06225">
    <property type="entry name" value="HAMP"/>
    <property type="match status" value="1"/>
</dbReference>
<dbReference type="KEGG" id="pspi:PS2015_2842"/>
<keyword evidence="13" id="KW-1185">Reference proteome</keyword>
<comment type="catalytic activity">
    <reaction evidence="1">
        <text>ATP + protein L-histidine = ADP + protein N-phospho-L-histidine.</text>
        <dbReference type="EC" id="2.7.13.3"/>
    </reaction>
</comment>
<comment type="subcellular location">
    <subcellularLocation>
        <location evidence="2">Membrane</location>
    </subcellularLocation>
</comment>
<dbReference type="InterPro" id="IPR003594">
    <property type="entry name" value="HATPase_dom"/>
</dbReference>
<gene>
    <name evidence="12" type="ORF">PS2015_2842</name>
</gene>
<dbReference type="RefSeq" id="WP_058022860.1">
    <property type="nucleotide sequence ID" value="NZ_CP013189.1"/>
</dbReference>
<dbReference type="GO" id="GO:0000155">
    <property type="term" value="F:phosphorelay sensor kinase activity"/>
    <property type="evidence" value="ECO:0007669"/>
    <property type="project" value="InterPro"/>
</dbReference>
<keyword evidence="9" id="KW-1133">Transmembrane helix</keyword>
<dbReference type="InterPro" id="IPR004358">
    <property type="entry name" value="Sig_transdc_His_kin-like_C"/>
</dbReference>
<dbReference type="STRING" id="1249552.PS2015_2842"/>
<dbReference type="PRINTS" id="PR00344">
    <property type="entry name" value="BCTRLSENSOR"/>
</dbReference>
<dbReference type="InterPro" id="IPR036097">
    <property type="entry name" value="HisK_dim/P_sf"/>
</dbReference>
<dbReference type="InterPro" id="IPR005467">
    <property type="entry name" value="His_kinase_dom"/>
</dbReference>
<keyword evidence="9" id="KW-0812">Transmembrane</keyword>
<protein>
    <recommendedName>
        <fullName evidence="3">histidine kinase</fullName>
        <ecNumber evidence="3">2.7.13.3</ecNumber>
    </recommendedName>
</protein>
<evidence type="ECO:0000256" key="2">
    <source>
        <dbReference type="ARBA" id="ARBA00004370"/>
    </source>
</evidence>
<dbReference type="Gene3D" id="3.30.565.10">
    <property type="entry name" value="Histidine kinase-like ATPase, C-terminal domain"/>
    <property type="match status" value="1"/>
</dbReference>
<evidence type="ECO:0000256" key="4">
    <source>
        <dbReference type="ARBA" id="ARBA00022553"/>
    </source>
</evidence>
<dbReference type="Pfam" id="PF02518">
    <property type="entry name" value="HATPase_c"/>
    <property type="match status" value="1"/>
</dbReference>
<dbReference type="PANTHER" id="PTHR43711">
    <property type="entry name" value="TWO-COMPONENT HISTIDINE KINASE"/>
    <property type="match status" value="1"/>
</dbReference>
<feature type="domain" description="Histidine kinase" evidence="10">
    <location>
        <begin position="303"/>
        <end position="517"/>
    </location>
</feature>
<keyword evidence="8 9" id="KW-0472">Membrane</keyword>
<dbReference type="Gene3D" id="6.10.340.10">
    <property type="match status" value="1"/>
</dbReference>
<dbReference type="FunFam" id="1.10.287.130:FF:000001">
    <property type="entry name" value="Two-component sensor histidine kinase"/>
    <property type="match status" value="1"/>
</dbReference>
<dbReference type="SUPFAM" id="SSF55874">
    <property type="entry name" value="ATPase domain of HSP90 chaperone/DNA topoisomerase II/histidine kinase"/>
    <property type="match status" value="1"/>
</dbReference>
<dbReference type="PATRIC" id="fig|1249552.3.peg.2869"/>
<feature type="transmembrane region" description="Helical" evidence="9">
    <location>
        <begin position="6"/>
        <end position="28"/>
    </location>
</feature>
<organism evidence="12 13">
    <name type="scientific">Pseudohongiella spirulinae</name>
    <dbReference type="NCBI Taxonomy" id="1249552"/>
    <lineage>
        <taxon>Bacteria</taxon>
        <taxon>Pseudomonadati</taxon>
        <taxon>Pseudomonadota</taxon>
        <taxon>Gammaproteobacteria</taxon>
        <taxon>Pseudomonadales</taxon>
        <taxon>Pseudohongiellaceae</taxon>
        <taxon>Pseudohongiella</taxon>
    </lineage>
</organism>
<keyword evidence="6 12" id="KW-0418">Kinase</keyword>
<dbReference type="SMART" id="SM00387">
    <property type="entry name" value="HATPase_c"/>
    <property type="match status" value="1"/>
</dbReference>
<dbReference type="Gene3D" id="1.10.287.130">
    <property type="match status" value="1"/>
</dbReference>
<keyword evidence="7" id="KW-0902">Two-component regulatory system</keyword>
<dbReference type="SMART" id="SM00304">
    <property type="entry name" value="HAMP"/>
    <property type="match status" value="1"/>
</dbReference>
<dbReference type="EMBL" id="CP013189">
    <property type="protein sequence ID" value="ALO47473.1"/>
    <property type="molecule type" value="Genomic_DNA"/>
</dbReference>
<dbReference type="CDD" id="cd00075">
    <property type="entry name" value="HATPase"/>
    <property type="match status" value="1"/>
</dbReference>
<evidence type="ECO:0000256" key="9">
    <source>
        <dbReference type="SAM" id="Phobius"/>
    </source>
</evidence>
<sequence length="519" mass="57942">MIKTKLYAFGAITAIVLLVALIAAALTAQLTRQNLIQSTMAQSLLVEHQQLSSISYRLFKQLTDELIFGQNANQADVRNKQEQINQSLNRIRVLEVQQREALGAEATQGSVEDTEDLATLIQFIIDEFQVIVASGDSAPLANQGRLQRLLEVTIDNQFRESINSAVTRQSNVVSAINARIDTLNTSIVWFTIALGTLSLPLIVIGCVWLFNQLYQPLHAIKAGTDAIAAGNFDYRLSENMDREFRHIGEAFNSMAKRLAEHESQGEQSRRQLEFEVEKRTREIIDANQRLTAIDNKRRQFLADLSHELRTPLTIIRGEAQVTLRQSDTDLQTYRQTLDTVLAQAVSLSRLVDDLLLLARAEISQLVLDFEQCNVAQWLEGQMEHWLRFARDHRLHWAVDPSVENCLIRADSQRLAQVLAILIDNACKYSPTGSSIHVSASANDNGVSFIIKDEGEGIAPSDVGHVFERFVRISRKGEGAGLGLAIAKTIVDAHGGDIHVDSLQREGSTFTIWLPRESLT</sequence>
<evidence type="ECO:0000313" key="12">
    <source>
        <dbReference type="EMBL" id="ALO47473.1"/>
    </source>
</evidence>
<evidence type="ECO:0000259" key="11">
    <source>
        <dbReference type="PROSITE" id="PS50885"/>
    </source>
</evidence>
<dbReference type="PROSITE" id="PS50885">
    <property type="entry name" value="HAMP"/>
    <property type="match status" value="1"/>
</dbReference>
<dbReference type="InterPro" id="IPR003660">
    <property type="entry name" value="HAMP_dom"/>
</dbReference>
<reference evidence="12 13" key="1">
    <citation type="submission" date="2015-11" db="EMBL/GenBank/DDBJ databases">
        <authorList>
            <person name="Zhang Y."/>
            <person name="Guo Z."/>
        </authorList>
    </citation>
    <scope>NUCLEOTIDE SEQUENCE [LARGE SCALE GENOMIC DNA]</scope>
    <source>
        <strain evidence="12 13">KCTC 32221</strain>
    </source>
</reference>
<evidence type="ECO:0000256" key="5">
    <source>
        <dbReference type="ARBA" id="ARBA00022679"/>
    </source>
</evidence>
<keyword evidence="5" id="KW-0808">Transferase</keyword>
<keyword evidence="4" id="KW-0597">Phosphoprotein</keyword>
<dbReference type="Pfam" id="PF00512">
    <property type="entry name" value="HisKA"/>
    <property type="match status" value="1"/>
</dbReference>
<dbReference type="InterPro" id="IPR050736">
    <property type="entry name" value="Sensor_HK_Regulatory"/>
</dbReference>
<dbReference type="OrthoDB" id="9809766at2"/>
<accession>A0A0S2KGM8</accession>
<dbReference type="PROSITE" id="PS50109">
    <property type="entry name" value="HIS_KIN"/>
    <property type="match status" value="1"/>
</dbReference>
<proteinExistence type="predicted"/>
<evidence type="ECO:0000256" key="6">
    <source>
        <dbReference type="ARBA" id="ARBA00022777"/>
    </source>
</evidence>
<dbReference type="GO" id="GO:0005886">
    <property type="term" value="C:plasma membrane"/>
    <property type="evidence" value="ECO:0007669"/>
    <property type="project" value="UniProtKB-ARBA"/>
</dbReference>
<dbReference type="FunFam" id="3.30.565.10:FF:000006">
    <property type="entry name" value="Sensor histidine kinase WalK"/>
    <property type="match status" value="1"/>
</dbReference>
<evidence type="ECO:0000256" key="3">
    <source>
        <dbReference type="ARBA" id="ARBA00012438"/>
    </source>
</evidence>
<dbReference type="InterPro" id="IPR036890">
    <property type="entry name" value="HATPase_C_sf"/>
</dbReference>
<dbReference type="SUPFAM" id="SSF158472">
    <property type="entry name" value="HAMP domain-like"/>
    <property type="match status" value="1"/>
</dbReference>
<feature type="transmembrane region" description="Helical" evidence="9">
    <location>
        <begin position="187"/>
        <end position="210"/>
    </location>
</feature>
<evidence type="ECO:0000256" key="1">
    <source>
        <dbReference type="ARBA" id="ARBA00000085"/>
    </source>
</evidence>
<evidence type="ECO:0000313" key="13">
    <source>
        <dbReference type="Proteomes" id="UP000065641"/>
    </source>
</evidence>
<dbReference type="InterPro" id="IPR003661">
    <property type="entry name" value="HisK_dim/P_dom"/>
</dbReference>
<evidence type="ECO:0000256" key="7">
    <source>
        <dbReference type="ARBA" id="ARBA00023012"/>
    </source>
</evidence>
<dbReference type="SUPFAM" id="SSF47384">
    <property type="entry name" value="Homodimeric domain of signal transducing histidine kinase"/>
    <property type="match status" value="1"/>
</dbReference>
<dbReference type="CDD" id="cd00082">
    <property type="entry name" value="HisKA"/>
    <property type="match status" value="1"/>
</dbReference>
<dbReference type="PANTHER" id="PTHR43711:SF1">
    <property type="entry name" value="HISTIDINE KINASE 1"/>
    <property type="match status" value="1"/>
</dbReference>
<dbReference type="EC" id="2.7.13.3" evidence="3"/>
<dbReference type="SMART" id="SM00388">
    <property type="entry name" value="HisKA"/>
    <property type="match status" value="1"/>
</dbReference>
<dbReference type="AlphaFoldDB" id="A0A0S2KGM8"/>
<evidence type="ECO:0000259" key="10">
    <source>
        <dbReference type="PROSITE" id="PS50109"/>
    </source>
</evidence>